<name>A0A370FA45_9BURK</name>
<dbReference type="InterPro" id="IPR008514">
    <property type="entry name" value="T6SS_Hcp"/>
</dbReference>
<dbReference type="RefSeq" id="WP_017758863.1">
    <property type="nucleotide sequence ID" value="NZ_QQAV01000008.1"/>
</dbReference>
<proteinExistence type="predicted"/>
<dbReference type="OrthoDB" id="5066999at2"/>
<accession>A0A370FA45</accession>
<dbReference type="Gene3D" id="2.30.110.20">
    <property type="entry name" value="Hcp1-like"/>
    <property type="match status" value="1"/>
</dbReference>
<dbReference type="InterPro" id="IPR053165">
    <property type="entry name" value="HSI-I_assembly_Hcp1"/>
</dbReference>
<keyword evidence="2" id="KW-1185">Reference proteome</keyword>
<dbReference type="SUPFAM" id="SSF141452">
    <property type="entry name" value="Hcp1-like"/>
    <property type="match status" value="1"/>
</dbReference>
<sequence length="158" mass="16790">MASDIFLKIDGITGESQDSKHLGEIDITAWSWSVLQEGRMMAGSGGGAPKATANDMELIHQIDRASPGLMTACFIGRRFPQAILTLRKAGGLPLDFMKITLSDVLITKVNPSGGAGGHFEQIHLSFAKIKQEYLMQNANGGSAGTVVGSFDIKNNLVA</sequence>
<comment type="caution">
    <text evidence="1">The sequence shown here is derived from an EMBL/GenBank/DDBJ whole genome shotgun (WGS) entry which is preliminary data.</text>
</comment>
<evidence type="ECO:0000313" key="2">
    <source>
        <dbReference type="Proteomes" id="UP000255265"/>
    </source>
</evidence>
<gene>
    <name evidence="1" type="ORF">DFR41_10889</name>
</gene>
<dbReference type="AlphaFoldDB" id="A0A370FA45"/>
<dbReference type="PANTHER" id="PTHR36152">
    <property type="entry name" value="CYTOPLASMIC PROTEIN-RELATED"/>
    <property type="match status" value="1"/>
</dbReference>
<reference evidence="1 2" key="1">
    <citation type="submission" date="2018-07" db="EMBL/GenBank/DDBJ databases">
        <title>Genomic Encyclopedia of Type Strains, Phase IV (KMG-IV): sequencing the most valuable type-strain genomes for metagenomic binning, comparative biology and taxonomic classification.</title>
        <authorList>
            <person name="Goeker M."/>
        </authorList>
    </citation>
    <scope>NUCLEOTIDE SEQUENCE [LARGE SCALE GENOMIC DNA]</scope>
    <source>
        <strain evidence="1 2">DSM 21352</strain>
    </source>
</reference>
<dbReference type="Pfam" id="PF05638">
    <property type="entry name" value="T6SS_HCP"/>
    <property type="match status" value="1"/>
</dbReference>
<dbReference type="Proteomes" id="UP000255265">
    <property type="component" value="Unassembled WGS sequence"/>
</dbReference>
<protein>
    <submittedName>
        <fullName evidence="1">Type VI secretion system secreted protein Hcp</fullName>
    </submittedName>
</protein>
<dbReference type="InterPro" id="IPR036624">
    <property type="entry name" value="Hcp1-lik_sf"/>
</dbReference>
<dbReference type="PANTHER" id="PTHR36152:SF5">
    <property type="entry name" value="PROTEIN HCP1"/>
    <property type="match status" value="1"/>
</dbReference>
<dbReference type="EMBL" id="QQAV01000008">
    <property type="protein sequence ID" value="RDI21965.1"/>
    <property type="molecule type" value="Genomic_DNA"/>
</dbReference>
<evidence type="ECO:0000313" key="1">
    <source>
        <dbReference type="EMBL" id="RDI21965.1"/>
    </source>
</evidence>
<organism evidence="1 2">
    <name type="scientific">Pseudacidovorax intermedius</name>
    <dbReference type="NCBI Taxonomy" id="433924"/>
    <lineage>
        <taxon>Bacteria</taxon>
        <taxon>Pseudomonadati</taxon>
        <taxon>Pseudomonadota</taxon>
        <taxon>Betaproteobacteria</taxon>
        <taxon>Burkholderiales</taxon>
        <taxon>Comamonadaceae</taxon>
        <taxon>Pseudacidovorax</taxon>
    </lineage>
</organism>